<feature type="non-terminal residue" evidence="1">
    <location>
        <position position="1"/>
    </location>
</feature>
<proteinExistence type="predicted"/>
<reference evidence="1" key="1">
    <citation type="submission" date="2021-04" db="EMBL/GenBank/DDBJ databases">
        <authorList>
            <consortium name="Molecular Ecology Group"/>
        </authorList>
    </citation>
    <scope>NUCLEOTIDE SEQUENCE</scope>
</reference>
<feature type="non-terminal residue" evidence="1">
    <location>
        <position position="66"/>
    </location>
</feature>
<evidence type="ECO:0000313" key="2">
    <source>
        <dbReference type="Proteomes" id="UP000678393"/>
    </source>
</evidence>
<dbReference type="AlphaFoldDB" id="A0A8S3ZWM7"/>
<gene>
    <name evidence="1" type="ORF">CUNI_LOCUS18010</name>
</gene>
<accession>A0A8S3ZWM7</accession>
<dbReference type="Proteomes" id="UP000678393">
    <property type="component" value="Unassembled WGS sequence"/>
</dbReference>
<keyword evidence="2" id="KW-1185">Reference proteome</keyword>
<sequence>NETDSFHDYSFPYTPPSPHPREKIAQKVYISVCWFTSGSGITPERSTNKIETFLNKIAISHRDSHA</sequence>
<dbReference type="EMBL" id="CAJHNH020005379">
    <property type="protein sequence ID" value="CAG5132452.1"/>
    <property type="molecule type" value="Genomic_DNA"/>
</dbReference>
<evidence type="ECO:0000313" key="1">
    <source>
        <dbReference type="EMBL" id="CAG5132452.1"/>
    </source>
</evidence>
<protein>
    <submittedName>
        <fullName evidence="1">Uncharacterized protein</fullName>
    </submittedName>
</protein>
<organism evidence="1 2">
    <name type="scientific">Candidula unifasciata</name>
    <dbReference type="NCBI Taxonomy" id="100452"/>
    <lineage>
        <taxon>Eukaryota</taxon>
        <taxon>Metazoa</taxon>
        <taxon>Spiralia</taxon>
        <taxon>Lophotrochozoa</taxon>
        <taxon>Mollusca</taxon>
        <taxon>Gastropoda</taxon>
        <taxon>Heterobranchia</taxon>
        <taxon>Euthyneura</taxon>
        <taxon>Panpulmonata</taxon>
        <taxon>Eupulmonata</taxon>
        <taxon>Stylommatophora</taxon>
        <taxon>Helicina</taxon>
        <taxon>Helicoidea</taxon>
        <taxon>Geomitridae</taxon>
        <taxon>Candidula</taxon>
    </lineage>
</organism>
<comment type="caution">
    <text evidence="1">The sequence shown here is derived from an EMBL/GenBank/DDBJ whole genome shotgun (WGS) entry which is preliminary data.</text>
</comment>
<name>A0A8S3ZWM7_9EUPU</name>